<feature type="signal peptide" evidence="1">
    <location>
        <begin position="1"/>
        <end position="17"/>
    </location>
</feature>
<organism evidence="2 3">
    <name type="scientific">Caenorhabditis angaria</name>
    <dbReference type="NCBI Taxonomy" id="860376"/>
    <lineage>
        <taxon>Eukaryota</taxon>
        <taxon>Metazoa</taxon>
        <taxon>Ecdysozoa</taxon>
        <taxon>Nematoda</taxon>
        <taxon>Chromadorea</taxon>
        <taxon>Rhabditida</taxon>
        <taxon>Rhabditina</taxon>
        <taxon>Rhabditomorpha</taxon>
        <taxon>Rhabditoidea</taxon>
        <taxon>Rhabditidae</taxon>
        <taxon>Peloderinae</taxon>
        <taxon>Caenorhabditis</taxon>
    </lineage>
</organism>
<proteinExistence type="predicted"/>
<dbReference type="AlphaFoldDB" id="A0A9P1IBI3"/>
<name>A0A9P1IBI3_9PELO</name>
<feature type="chain" id="PRO_5040286688" description="DUF281 domain-containing protein" evidence="1">
    <location>
        <begin position="18"/>
        <end position="155"/>
    </location>
</feature>
<reference evidence="2" key="1">
    <citation type="submission" date="2022-11" db="EMBL/GenBank/DDBJ databases">
        <authorList>
            <person name="Kikuchi T."/>
        </authorList>
    </citation>
    <scope>NUCLEOTIDE SEQUENCE</scope>
    <source>
        <strain evidence="2">PS1010</strain>
    </source>
</reference>
<protein>
    <recommendedName>
        <fullName evidence="4">DUF281 domain-containing protein</fullName>
    </recommendedName>
</protein>
<dbReference type="EMBL" id="CANHGI010000002">
    <property type="protein sequence ID" value="CAI5441613.1"/>
    <property type="molecule type" value="Genomic_DNA"/>
</dbReference>
<accession>A0A9P1IBI3</accession>
<keyword evidence="3" id="KW-1185">Reference proteome</keyword>
<evidence type="ECO:0000313" key="3">
    <source>
        <dbReference type="Proteomes" id="UP001152747"/>
    </source>
</evidence>
<dbReference type="Proteomes" id="UP001152747">
    <property type="component" value="Unassembled WGS sequence"/>
</dbReference>
<evidence type="ECO:0000313" key="2">
    <source>
        <dbReference type="EMBL" id="CAI5441613.1"/>
    </source>
</evidence>
<dbReference type="PANTHER" id="PTHR36939">
    <property type="entry name" value="PROTEIN CBG03389"/>
    <property type="match status" value="1"/>
</dbReference>
<keyword evidence="1" id="KW-0732">Signal</keyword>
<gene>
    <name evidence="2" type="ORF">CAMP_LOCUS4250</name>
</gene>
<sequence length="155" mass="17221">MQTFLIITVIFIPFIFADIKCHQCGGAETIPKFAKNALASINITTDPYFGDCSSTSSGNICQNGTFCIKRSRVYDISYSGVSFKWTTYTKGCAITREDDTTKTPENACYELGSSSNGTGYTSRRLDCYCTKDYCNSAQQIIQFFTVFSIILTNLL</sequence>
<comment type="caution">
    <text evidence="2">The sequence shown here is derived from an EMBL/GenBank/DDBJ whole genome shotgun (WGS) entry which is preliminary data.</text>
</comment>
<dbReference type="OrthoDB" id="5779887at2759"/>
<evidence type="ECO:0000256" key="1">
    <source>
        <dbReference type="SAM" id="SignalP"/>
    </source>
</evidence>
<dbReference type="PANTHER" id="PTHR36939:SF8">
    <property type="entry name" value="PROTEIN SLEEPLESS"/>
    <property type="match status" value="1"/>
</dbReference>
<evidence type="ECO:0008006" key="4">
    <source>
        <dbReference type="Google" id="ProtNLM"/>
    </source>
</evidence>